<dbReference type="SMART" id="SM00044">
    <property type="entry name" value="CYCc"/>
    <property type="match status" value="1"/>
</dbReference>
<gene>
    <name evidence="2" type="ORF">SAMN04488498_108141</name>
</gene>
<feature type="domain" description="Guanylate cyclase" evidence="1">
    <location>
        <begin position="215"/>
        <end position="338"/>
    </location>
</feature>
<name>A0A1I4AMT4_9HYPH</name>
<dbReference type="GO" id="GO:0006171">
    <property type="term" value="P:cAMP biosynthetic process"/>
    <property type="evidence" value="ECO:0007669"/>
    <property type="project" value="TreeGrafter"/>
</dbReference>
<dbReference type="EMBL" id="FOSL01000008">
    <property type="protein sequence ID" value="SFK57227.1"/>
    <property type="molecule type" value="Genomic_DNA"/>
</dbReference>
<dbReference type="GO" id="GO:0004016">
    <property type="term" value="F:adenylate cyclase activity"/>
    <property type="evidence" value="ECO:0007669"/>
    <property type="project" value="UniProtKB-ARBA"/>
</dbReference>
<dbReference type="CDD" id="cd07302">
    <property type="entry name" value="CHD"/>
    <property type="match status" value="1"/>
</dbReference>
<dbReference type="PROSITE" id="PS50125">
    <property type="entry name" value="GUANYLATE_CYCLASE_2"/>
    <property type="match status" value="1"/>
</dbReference>
<organism evidence="2 3">
    <name type="scientific">Neomesorhizobium albiziae</name>
    <dbReference type="NCBI Taxonomy" id="335020"/>
    <lineage>
        <taxon>Bacteria</taxon>
        <taxon>Pseudomonadati</taxon>
        <taxon>Pseudomonadota</taxon>
        <taxon>Alphaproteobacteria</taxon>
        <taxon>Hyphomicrobiales</taxon>
        <taxon>Phyllobacteriaceae</taxon>
        <taxon>Neomesorhizobium</taxon>
    </lineage>
</organism>
<dbReference type="OrthoDB" id="4565346at2"/>
<dbReference type="Pfam" id="PF00211">
    <property type="entry name" value="Guanylate_cyc"/>
    <property type="match status" value="1"/>
</dbReference>
<dbReference type="InterPro" id="IPR001054">
    <property type="entry name" value="A/G_cyclase"/>
</dbReference>
<dbReference type="AlphaFoldDB" id="A0A1I4AMT4"/>
<protein>
    <submittedName>
        <fullName evidence="2">Adenylate cyclase</fullName>
    </submittedName>
</protein>
<dbReference type="GO" id="GO:0035556">
    <property type="term" value="P:intracellular signal transduction"/>
    <property type="evidence" value="ECO:0007669"/>
    <property type="project" value="InterPro"/>
</dbReference>
<accession>A0A1I4AMT4</accession>
<keyword evidence="3" id="KW-1185">Reference proteome</keyword>
<dbReference type="PANTHER" id="PTHR43081">
    <property type="entry name" value="ADENYLATE CYCLASE, TERMINAL-DIFFERENTIATION SPECIFIC-RELATED"/>
    <property type="match status" value="1"/>
</dbReference>
<sequence length="391" mass="41402">MAKIESHVSVQAAITSWLIGPARRHGSPEEIVGGLAERLVDAGIPLRRVRIGQSVANPLTAAWGVVWTSHAGTELYSVPRGMLATDSYKGSPFEHVIVTRTSVRHSLENLVAGRDHPVLFEVAAGGSTGYLALPIEYGDGSVQVGAFTTDRPGGFSDREMDLIEMLAPAIGAALEPAAMRHSMASLLEVYLGSGPAERIGKGAFRRGQTTEIDAAVVITDLRGFTGLSERLAPADLLESLGTYFEVVVDAVRSEGGDVLKFIGDGVLSVFPADGDGRAEACQRAARSIVRAFGQPTASDKPFVAAIHYGPVVYGNIGSLDRLDFTVVGPTVNYLSRLETAAKQLDRKAVCSQEVAAALPPEMVADLGQHMLKGFAEPQAVFELKVTEASLP</sequence>
<evidence type="ECO:0000259" key="1">
    <source>
        <dbReference type="PROSITE" id="PS50125"/>
    </source>
</evidence>
<dbReference type="RefSeq" id="WP_149760950.1">
    <property type="nucleotide sequence ID" value="NZ_BSPE01000048.1"/>
</dbReference>
<dbReference type="PANTHER" id="PTHR43081:SF11">
    <property type="entry name" value="BLR2264 PROTEIN"/>
    <property type="match status" value="1"/>
</dbReference>
<evidence type="ECO:0000313" key="2">
    <source>
        <dbReference type="EMBL" id="SFK57227.1"/>
    </source>
</evidence>
<dbReference type="Gene3D" id="3.30.70.1230">
    <property type="entry name" value="Nucleotide cyclase"/>
    <property type="match status" value="1"/>
</dbReference>
<proteinExistence type="predicted"/>
<dbReference type="InterPro" id="IPR050697">
    <property type="entry name" value="Adenylyl/Guanylyl_Cyclase_3/4"/>
</dbReference>
<dbReference type="InterPro" id="IPR029787">
    <property type="entry name" value="Nucleotide_cyclase"/>
</dbReference>
<evidence type="ECO:0000313" key="3">
    <source>
        <dbReference type="Proteomes" id="UP000323300"/>
    </source>
</evidence>
<dbReference type="SUPFAM" id="SSF55073">
    <property type="entry name" value="Nucleotide cyclase"/>
    <property type="match status" value="1"/>
</dbReference>
<dbReference type="Proteomes" id="UP000323300">
    <property type="component" value="Unassembled WGS sequence"/>
</dbReference>
<reference evidence="2 3" key="1">
    <citation type="submission" date="2016-10" db="EMBL/GenBank/DDBJ databases">
        <authorList>
            <person name="Varghese N."/>
            <person name="Submissions S."/>
        </authorList>
    </citation>
    <scope>NUCLEOTIDE SEQUENCE [LARGE SCALE GENOMIC DNA]</scope>
    <source>
        <strain evidence="2 3">DSM 21822</strain>
    </source>
</reference>